<proteinExistence type="predicted"/>
<evidence type="ECO:0000313" key="3">
    <source>
        <dbReference type="Proteomes" id="UP000245250"/>
    </source>
</evidence>
<keyword evidence="3" id="KW-1185">Reference proteome</keyword>
<organism evidence="2 3">
    <name type="scientific">Flavobacterium crocinum</name>
    <dbReference type="NCBI Taxonomy" id="2183896"/>
    <lineage>
        <taxon>Bacteria</taxon>
        <taxon>Pseudomonadati</taxon>
        <taxon>Bacteroidota</taxon>
        <taxon>Flavobacteriia</taxon>
        <taxon>Flavobacteriales</taxon>
        <taxon>Flavobacteriaceae</taxon>
        <taxon>Flavobacterium</taxon>
    </lineage>
</organism>
<dbReference type="Gene3D" id="1.10.260.40">
    <property type="entry name" value="lambda repressor-like DNA-binding domains"/>
    <property type="match status" value="1"/>
</dbReference>
<dbReference type="CDD" id="cd00093">
    <property type="entry name" value="HTH_XRE"/>
    <property type="match status" value="1"/>
</dbReference>
<dbReference type="InterPro" id="IPR001387">
    <property type="entry name" value="Cro/C1-type_HTH"/>
</dbReference>
<gene>
    <name evidence="2" type="ORF">HYN56_04880</name>
</gene>
<dbReference type="SMART" id="SM00530">
    <property type="entry name" value="HTH_XRE"/>
    <property type="match status" value="1"/>
</dbReference>
<name>A0A2S1YHR2_9FLAO</name>
<reference evidence="2 3" key="1">
    <citation type="submission" date="2018-05" db="EMBL/GenBank/DDBJ databases">
        <title>Genome sequencing of Flavobacterium sp. HYN0056.</title>
        <authorList>
            <person name="Yi H."/>
            <person name="Baek C."/>
        </authorList>
    </citation>
    <scope>NUCLEOTIDE SEQUENCE [LARGE SCALE GENOMIC DNA]</scope>
    <source>
        <strain evidence="2 3">HYN0056</strain>
    </source>
</reference>
<dbReference type="Proteomes" id="UP000245250">
    <property type="component" value="Chromosome"/>
</dbReference>
<dbReference type="InterPro" id="IPR010982">
    <property type="entry name" value="Lambda_DNA-bd_dom_sf"/>
</dbReference>
<dbReference type="KEGG" id="fcr:HYN56_04880"/>
<accession>A0A2S1YHR2</accession>
<sequence>MTKAKLTNARLAKGISQEELADLIGMTQSNYSRRENGHKKISEVEWVKIAKVLGVEKEVIYEPDEEINLKNTTVKMLQFNIPNFVLEHIELLKKENKILKEKLKQFKNQNINP</sequence>
<dbReference type="EMBL" id="CP029255">
    <property type="protein sequence ID" value="AWK03590.1"/>
    <property type="molecule type" value="Genomic_DNA"/>
</dbReference>
<protein>
    <submittedName>
        <fullName evidence="2">Transcriptional regulator</fullName>
    </submittedName>
</protein>
<dbReference type="RefSeq" id="WP_109191154.1">
    <property type="nucleotide sequence ID" value="NZ_CP029255.1"/>
</dbReference>
<dbReference type="GO" id="GO:0003677">
    <property type="term" value="F:DNA binding"/>
    <property type="evidence" value="ECO:0007669"/>
    <property type="project" value="InterPro"/>
</dbReference>
<dbReference type="AlphaFoldDB" id="A0A2S1YHR2"/>
<evidence type="ECO:0000313" key="2">
    <source>
        <dbReference type="EMBL" id="AWK03590.1"/>
    </source>
</evidence>
<dbReference type="PROSITE" id="PS50943">
    <property type="entry name" value="HTH_CROC1"/>
    <property type="match status" value="1"/>
</dbReference>
<dbReference type="SUPFAM" id="SSF47413">
    <property type="entry name" value="lambda repressor-like DNA-binding domains"/>
    <property type="match status" value="1"/>
</dbReference>
<evidence type="ECO:0000259" key="1">
    <source>
        <dbReference type="PROSITE" id="PS50943"/>
    </source>
</evidence>
<feature type="domain" description="HTH cro/C1-type" evidence="1">
    <location>
        <begin position="6"/>
        <end position="60"/>
    </location>
</feature>
<dbReference type="Pfam" id="PF01381">
    <property type="entry name" value="HTH_3"/>
    <property type="match status" value="1"/>
</dbReference>
<dbReference type="OrthoDB" id="1274166at2"/>